<dbReference type="Proteomes" id="UP000323521">
    <property type="component" value="Chromosome"/>
</dbReference>
<feature type="transmembrane region" description="Helical" evidence="1">
    <location>
        <begin position="457"/>
        <end position="477"/>
    </location>
</feature>
<keyword evidence="1" id="KW-0472">Membrane</keyword>
<dbReference type="KEGG" id="fwa:DCMF_10885"/>
<feature type="transmembrane region" description="Helical" evidence="1">
    <location>
        <begin position="189"/>
        <end position="207"/>
    </location>
</feature>
<feature type="transmembrane region" description="Helical" evidence="1">
    <location>
        <begin position="227"/>
        <end position="252"/>
    </location>
</feature>
<feature type="transmembrane region" description="Helical" evidence="1">
    <location>
        <begin position="294"/>
        <end position="319"/>
    </location>
</feature>
<organism evidence="2 3">
    <name type="scientific">Formimonas warabiya</name>
    <dbReference type="NCBI Taxonomy" id="1761012"/>
    <lineage>
        <taxon>Bacteria</taxon>
        <taxon>Bacillati</taxon>
        <taxon>Bacillota</taxon>
        <taxon>Clostridia</taxon>
        <taxon>Eubacteriales</taxon>
        <taxon>Peptococcaceae</taxon>
        <taxon>Candidatus Formimonas</taxon>
    </lineage>
</organism>
<feature type="transmembrane region" description="Helical" evidence="1">
    <location>
        <begin position="497"/>
        <end position="519"/>
    </location>
</feature>
<protein>
    <recommendedName>
        <fullName evidence="4">ABC transporter permease</fullName>
    </recommendedName>
</protein>
<feature type="transmembrane region" description="Helical" evidence="1">
    <location>
        <begin position="81"/>
        <end position="103"/>
    </location>
</feature>
<evidence type="ECO:0000313" key="3">
    <source>
        <dbReference type="Proteomes" id="UP000323521"/>
    </source>
</evidence>
<feature type="transmembrane region" description="Helical" evidence="1">
    <location>
        <begin position="21"/>
        <end position="45"/>
    </location>
</feature>
<keyword evidence="1" id="KW-0812">Transmembrane</keyword>
<name>A0A3G1L178_FORW1</name>
<feature type="transmembrane region" description="Helical" evidence="1">
    <location>
        <begin position="339"/>
        <end position="360"/>
    </location>
</feature>
<gene>
    <name evidence="2" type="ORF">DCMF_10885</name>
</gene>
<sequence>MIHDFYATGRLIKLHLRQNRVFLAVWLLFPPLMVLATALTTIAMFPTEQSLREIGATLNDPIVVAMHGKVLNISVAGYTAWRTKVMCSLLAAIFSFIMVMRHTRREEEDGRRELLGSVCVGRHAPLTAALVTAFGINSVMAAFILLGMRSVGLGFTGSLAHALAIGSCGFFFAAGAGVFAQIFTGARSVTNLSVALLALLMVFHVGWNMKGSMGGLMYLSPLEWPQLIRSFAGERFMVLPVAAILIALLVLISFQLSSLRDVGAGFIPERTGRTTARPGFKTPLALSWRLQKGLFISWSSFFCIIGFALGSVSPILADITSTAPGFAEFVERLGGADRAFMSLMIYVICMILSIYPILVIQRLRSEEAALRAEIMLALPVSRFRFIRSHLLLSFAGVAAMIILMGLAVGIGAALAAGDSGEFARLFGETAVKIPAVWVIAGITAFLFGLVPRAMAGISYAILGVFILIEFFWEQQAVSDAVFALSPFAHVYPTNQITALPVIGLSLAAAAFALLGLWAFGKRDITSH</sequence>
<evidence type="ECO:0008006" key="4">
    <source>
        <dbReference type="Google" id="ProtNLM"/>
    </source>
</evidence>
<dbReference type="EMBL" id="CP017634">
    <property type="protein sequence ID" value="ATW28536.1"/>
    <property type="molecule type" value="Genomic_DNA"/>
</dbReference>
<accession>A0A3G1L178</accession>
<reference evidence="2 3" key="1">
    <citation type="submission" date="2016-10" db="EMBL/GenBank/DDBJ databases">
        <title>Complete Genome Sequence of Peptococcaceae strain DCMF.</title>
        <authorList>
            <person name="Edwards R.J."/>
            <person name="Holland S.I."/>
            <person name="Deshpande N.P."/>
            <person name="Wong Y.K."/>
            <person name="Ertan H."/>
            <person name="Manefield M."/>
            <person name="Russell T.L."/>
            <person name="Lee M.J."/>
        </authorList>
    </citation>
    <scope>NUCLEOTIDE SEQUENCE [LARGE SCALE GENOMIC DNA]</scope>
    <source>
        <strain evidence="2 3">DCMF</strain>
    </source>
</reference>
<feature type="transmembrane region" description="Helical" evidence="1">
    <location>
        <begin position="429"/>
        <end position="450"/>
    </location>
</feature>
<feature type="transmembrane region" description="Helical" evidence="1">
    <location>
        <begin position="124"/>
        <end position="147"/>
    </location>
</feature>
<dbReference type="AlphaFoldDB" id="A0A3G1L178"/>
<evidence type="ECO:0000313" key="2">
    <source>
        <dbReference type="EMBL" id="ATW28536.1"/>
    </source>
</evidence>
<proteinExistence type="predicted"/>
<feature type="transmembrane region" description="Helical" evidence="1">
    <location>
        <begin position="390"/>
        <end position="417"/>
    </location>
</feature>
<keyword evidence="1" id="KW-1133">Transmembrane helix</keyword>
<keyword evidence="3" id="KW-1185">Reference proteome</keyword>
<evidence type="ECO:0000256" key="1">
    <source>
        <dbReference type="SAM" id="Phobius"/>
    </source>
</evidence>
<feature type="transmembrane region" description="Helical" evidence="1">
    <location>
        <begin position="159"/>
        <end position="182"/>
    </location>
</feature>